<dbReference type="AlphaFoldDB" id="A0A224YG42"/>
<evidence type="ECO:0000313" key="2">
    <source>
        <dbReference type="EMBL" id="MAA12730.1"/>
    </source>
</evidence>
<accession>A0A224YG42</accession>
<reference evidence="2" key="1">
    <citation type="journal article" date="2017" name="Parasit. Vectors">
        <title>Sialotranscriptomics of Rhipicephalus zambeziensis reveals intricate expression profiles of secretory proteins and suggests tight temporal transcriptional regulation during blood-feeding.</title>
        <authorList>
            <person name="de Castro M.H."/>
            <person name="de Klerk D."/>
            <person name="Pienaar R."/>
            <person name="Rees D.J.G."/>
            <person name="Mans B.J."/>
        </authorList>
    </citation>
    <scope>NUCLEOTIDE SEQUENCE</scope>
    <source>
        <tissue evidence="2">Salivary glands</tissue>
    </source>
</reference>
<protein>
    <submittedName>
        <fullName evidence="2">Uncharacterized protein</fullName>
    </submittedName>
</protein>
<evidence type="ECO:0000256" key="1">
    <source>
        <dbReference type="SAM" id="MobiDB-lite"/>
    </source>
</evidence>
<feature type="compositionally biased region" description="Polar residues" evidence="1">
    <location>
        <begin position="126"/>
        <end position="136"/>
    </location>
</feature>
<sequence>MMSRILRICAGVRLSRRRLLCREKGRGLGAFRYLFSFLVARDRRRGGDSMLLSGSGTARLSWRLFVTKRRFLLRMIRFPTLYIAGEYVVIHSSVSNRLRAAQWHTTARRHHHWKKLSATHVRTKEPFSSTRNTRQAAPTHDHTPKKARRSTRKSTRTRINPEATPLEHEVSSALMTGVVALSLKMRPPQPRRARPLTAPRRNRPHLLFYPAAVTVVCTALSM</sequence>
<organism evidence="2">
    <name type="scientific">Rhipicephalus zambeziensis</name>
    <dbReference type="NCBI Taxonomy" id="60191"/>
    <lineage>
        <taxon>Eukaryota</taxon>
        <taxon>Metazoa</taxon>
        <taxon>Ecdysozoa</taxon>
        <taxon>Arthropoda</taxon>
        <taxon>Chelicerata</taxon>
        <taxon>Arachnida</taxon>
        <taxon>Acari</taxon>
        <taxon>Parasitiformes</taxon>
        <taxon>Ixodida</taxon>
        <taxon>Ixodoidea</taxon>
        <taxon>Ixodidae</taxon>
        <taxon>Rhipicephalinae</taxon>
        <taxon>Rhipicephalus</taxon>
        <taxon>Rhipicephalus</taxon>
    </lineage>
</organism>
<dbReference type="EMBL" id="GFPF01001584">
    <property type="protein sequence ID" value="MAA12730.1"/>
    <property type="molecule type" value="Transcribed_RNA"/>
</dbReference>
<feature type="compositionally biased region" description="Basic residues" evidence="1">
    <location>
        <begin position="145"/>
        <end position="156"/>
    </location>
</feature>
<name>A0A224YG42_9ACAR</name>
<feature type="region of interest" description="Disordered" evidence="1">
    <location>
        <begin position="120"/>
        <end position="158"/>
    </location>
</feature>
<proteinExistence type="predicted"/>